<proteinExistence type="predicted"/>
<keyword evidence="1" id="KW-0472">Membrane</keyword>
<reference evidence="2 3" key="1">
    <citation type="journal article" date="2020" name="Biotechnol. Biofuels">
        <title>New insights from the biogas microbiome by comprehensive genome-resolved metagenomics of nearly 1600 species originating from multiple anaerobic digesters.</title>
        <authorList>
            <person name="Campanaro S."/>
            <person name="Treu L."/>
            <person name="Rodriguez-R L.M."/>
            <person name="Kovalovszki A."/>
            <person name="Ziels R.M."/>
            <person name="Maus I."/>
            <person name="Zhu X."/>
            <person name="Kougias P.G."/>
            <person name="Basile A."/>
            <person name="Luo G."/>
            <person name="Schluter A."/>
            <person name="Konstantinidis K.T."/>
            <person name="Angelidaki I."/>
        </authorList>
    </citation>
    <scope>NUCLEOTIDE SEQUENCE [LARGE SCALE GENOMIC DNA]</scope>
    <source>
        <strain evidence="2">AS06rmzACSIP_65</strain>
    </source>
</reference>
<dbReference type="Proteomes" id="UP000545876">
    <property type="component" value="Unassembled WGS sequence"/>
</dbReference>
<evidence type="ECO:0000313" key="2">
    <source>
        <dbReference type="EMBL" id="NLD25574.1"/>
    </source>
</evidence>
<name>A0A847D1G6_9BACT</name>
<accession>A0A847D1G6</accession>
<dbReference type="EMBL" id="JAAZBX010000010">
    <property type="protein sequence ID" value="NLD25574.1"/>
    <property type="molecule type" value="Genomic_DNA"/>
</dbReference>
<feature type="transmembrane region" description="Helical" evidence="1">
    <location>
        <begin position="15"/>
        <end position="33"/>
    </location>
</feature>
<dbReference type="AlphaFoldDB" id="A0A847D1G6"/>
<sequence>MLLTTLKQMDKRNRAIVILSFLFLISISGYFYLISTQKGKTDVLSETSQSKSVLPERIIPHNLRLTIIKPEDTFKATEPRMFSALAQGNGKYADRIRCRWEFFVNEGREDGYYKIMDNMGILAGETKEVCAFTSGFIDAPGSLRVKLTMVVFDSVNENLETIEVERMFTVI</sequence>
<organism evidence="2 3">
    <name type="scientific">Candidatus Dojkabacteria bacterium</name>
    <dbReference type="NCBI Taxonomy" id="2099670"/>
    <lineage>
        <taxon>Bacteria</taxon>
        <taxon>Candidatus Dojkabacteria</taxon>
    </lineage>
</organism>
<evidence type="ECO:0000313" key="3">
    <source>
        <dbReference type="Proteomes" id="UP000545876"/>
    </source>
</evidence>
<keyword evidence="1" id="KW-0812">Transmembrane</keyword>
<keyword evidence="1" id="KW-1133">Transmembrane helix</keyword>
<gene>
    <name evidence="2" type="ORF">GX656_02945</name>
</gene>
<evidence type="ECO:0000256" key="1">
    <source>
        <dbReference type="SAM" id="Phobius"/>
    </source>
</evidence>
<protein>
    <submittedName>
        <fullName evidence="2">Uncharacterized protein</fullName>
    </submittedName>
</protein>
<comment type="caution">
    <text evidence="2">The sequence shown here is derived from an EMBL/GenBank/DDBJ whole genome shotgun (WGS) entry which is preliminary data.</text>
</comment>